<evidence type="ECO:0000313" key="5">
    <source>
        <dbReference type="EMBL" id="CUR57671.1"/>
    </source>
</evidence>
<dbReference type="SUPFAM" id="SSF48452">
    <property type="entry name" value="TPR-like"/>
    <property type="match status" value="1"/>
</dbReference>
<keyword evidence="2" id="KW-0067">ATP-binding</keyword>
<dbReference type="GO" id="GO:0005737">
    <property type="term" value="C:cytoplasm"/>
    <property type="evidence" value="ECO:0007669"/>
    <property type="project" value="TreeGrafter"/>
</dbReference>
<feature type="domain" description="Guanylate cyclase" evidence="4">
    <location>
        <begin position="30"/>
        <end position="166"/>
    </location>
</feature>
<dbReference type="PANTHER" id="PTHR16305">
    <property type="entry name" value="TESTICULAR SOLUBLE ADENYLYL CYCLASE"/>
    <property type="match status" value="1"/>
</dbReference>
<organism evidence="5">
    <name type="scientific">metagenome</name>
    <dbReference type="NCBI Taxonomy" id="256318"/>
    <lineage>
        <taxon>unclassified sequences</taxon>
        <taxon>metagenomes</taxon>
    </lineage>
</organism>
<dbReference type="PANTHER" id="PTHR16305:SF35">
    <property type="entry name" value="TRANSCRIPTIONAL ACTIVATOR DOMAIN"/>
    <property type="match status" value="1"/>
</dbReference>
<proteinExistence type="predicted"/>
<feature type="compositionally biased region" description="Pro residues" evidence="3">
    <location>
        <begin position="1237"/>
        <end position="1247"/>
    </location>
</feature>
<dbReference type="Gene3D" id="3.30.70.1230">
    <property type="entry name" value="Nucleotide cyclase"/>
    <property type="match status" value="2"/>
</dbReference>
<feature type="region of interest" description="Disordered" evidence="3">
    <location>
        <begin position="1237"/>
        <end position="1257"/>
    </location>
</feature>
<evidence type="ECO:0000256" key="3">
    <source>
        <dbReference type="SAM" id="MobiDB-lite"/>
    </source>
</evidence>
<dbReference type="CDD" id="cd07302">
    <property type="entry name" value="CHD"/>
    <property type="match status" value="2"/>
</dbReference>
<dbReference type="GO" id="GO:0035556">
    <property type="term" value="P:intracellular signal transduction"/>
    <property type="evidence" value="ECO:0007669"/>
    <property type="project" value="InterPro"/>
</dbReference>
<dbReference type="InterPro" id="IPR027417">
    <property type="entry name" value="P-loop_NTPase"/>
</dbReference>
<dbReference type="AlphaFoldDB" id="A0A2P2C6R3"/>
<dbReference type="EMBL" id="CZKB01000005">
    <property type="protein sequence ID" value="CUR57671.1"/>
    <property type="molecule type" value="Genomic_DNA"/>
</dbReference>
<protein>
    <recommendedName>
        <fullName evidence="4">Guanylate cyclase domain-containing protein</fullName>
    </recommendedName>
</protein>
<dbReference type="GO" id="GO:0004016">
    <property type="term" value="F:adenylate cyclase activity"/>
    <property type="evidence" value="ECO:0007669"/>
    <property type="project" value="TreeGrafter"/>
</dbReference>
<dbReference type="SUPFAM" id="SSF52540">
    <property type="entry name" value="P-loop containing nucleoside triphosphate hydrolases"/>
    <property type="match status" value="1"/>
</dbReference>
<dbReference type="InterPro" id="IPR041664">
    <property type="entry name" value="AAA_16"/>
</dbReference>
<dbReference type="InterPro" id="IPR011990">
    <property type="entry name" value="TPR-like_helical_dom_sf"/>
</dbReference>
<dbReference type="Gene3D" id="1.25.40.10">
    <property type="entry name" value="Tetratricopeptide repeat domain"/>
    <property type="match status" value="1"/>
</dbReference>
<dbReference type="Gene3D" id="3.40.50.300">
    <property type="entry name" value="P-loop containing nucleotide triphosphate hydrolases"/>
    <property type="match status" value="1"/>
</dbReference>
<dbReference type="InterPro" id="IPR001054">
    <property type="entry name" value="A/G_cyclase"/>
</dbReference>
<dbReference type="PROSITE" id="PS50125">
    <property type="entry name" value="GUANYLATE_CYCLASE_2"/>
    <property type="match status" value="1"/>
</dbReference>
<keyword evidence="1" id="KW-0547">Nucleotide-binding</keyword>
<sequence length="1279" mass="135886">MDDLLAAFAPRRVLEHGLLTSGRTWTQDATTLFVDLEGFTSLTERLGTHGSRGTEELSTLLRAFFATIADEVTDRDGDVVAFGGDALAVLFDGPRAPTLEVAREAATAIHQHATRVSGTSTLAGPVELRTRIGIARGPVSTTVASARGRSLPIHVGAGLDLAGAAEAGARPGEVVVHPSAASAAASGARDPRPRQRIPGPPYARSDLARLVSPLLIDRLAEGAHLTESHRSVTTVFARFPPVRPDGLPHLVSEVVELLDVVDAWEGEVVQVSGGDKGVVAMLVFGAPVMHADDPLRAVEALLRLQRVRRSVAAGIATGPVFAALLGSRCRLIPTHTGPSVNTAARLMQLARPGDLLVDDATWVEAADRLRRRGRPTRHVLKGHGEPVTVHAVEGWHVVRPSTKAAARPPLVGRRREVAVLETLLDRAAAGSGTRVVLCGEPGIGKTRLLEEAVERARTRGFGLGVTDARAHPRGGSPGPWRDLLGGLLGVADVQDPQQWRAALTTWLPDAGGQIALLGPRLGVSLGEPVQSAPAESSLTDELTHGMLAHIVRAVSRVRPVLLAVDNADHLDVDTRASVDAVMDQLVGSRTASLMTAARVAHPNVESVVVTDLSQPDAGTVATDAWRLAGGGTAPPWLEGEVARRASGNPLHVRTVAMSLEAQWQPGSPPPSPASGHEPSLTRLLDEAVDRLGGSERELVHLLAATRRPCAVDVLASASRELSDVRAVTDVAAPLVLARHVEVVRVDGVDRLRLGHELLRRAVYESMSHAERQRLHRLLLAGLEEHGADPVEVAEHAEVLDDPAVQRVWFPRAATSARRAWDMSAAVHYLERARPLVAGAELERIEVELLETMLVAGRAQDVLAEATEPDPASAGTLAARRWTALAEAAYVCSDFERGEAAARRAMDLTADRDEVAHQRASELLVLVRSEIGDMQGAVVVSRQMLARAVAAEDSLAAITANAALGVALLRSDHPAEAARHYREALRGARARGDVLTQVHVLSDLAGCAFETGAHAECARLLAQARALADGIGYRRHLAFNMSNDAQLRAGLGDPHVAACAAVAVRRSVEMGDLTAAANTLHTWMTATPELIADVDRWGRLARLDRRLGRRFAAATDEAELSVAAARDGRLTLALSAARAAEAEAEELDQPRVRRRARLGGLLASLRAGEPTGILLDALDELASDPGADEVEHAEIALERWRTTRAEADRASAVSLAARAFGVQPSAVVREWFEVLGEPVPPPPPPLPAPAGVRPDEAASAQIDDAFALAEQAMLERQRSE</sequence>
<accession>A0A2P2C6R3</accession>
<reference evidence="5" key="1">
    <citation type="submission" date="2015-08" db="EMBL/GenBank/DDBJ databases">
        <authorList>
            <person name="Babu N.S."/>
            <person name="Beckwith C.J."/>
            <person name="Beseler K.G."/>
            <person name="Brison A."/>
            <person name="Carone J.V."/>
            <person name="Caskin T.P."/>
            <person name="Diamond M."/>
            <person name="Durham M.E."/>
            <person name="Foxe J.M."/>
            <person name="Go M."/>
            <person name="Henderson B.A."/>
            <person name="Jones I.B."/>
            <person name="McGettigan J.A."/>
            <person name="Micheletti S.J."/>
            <person name="Nasrallah M.E."/>
            <person name="Ortiz D."/>
            <person name="Piller C.R."/>
            <person name="Privatt S.R."/>
            <person name="Schneider S.L."/>
            <person name="Sharp S."/>
            <person name="Smith T.C."/>
            <person name="Stanton J.D."/>
            <person name="Ullery H.E."/>
            <person name="Wilson R.J."/>
            <person name="Serrano M.G."/>
            <person name="Buck G."/>
            <person name="Lee V."/>
            <person name="Wang Y."/>
            <person name="Carvalho R."/>
            <person name="Voegtly L."/>
            <person name="Shi R."/>
            <person name="Duckworth R."/>
            <person name="Johnson A."/>
            <person name="Loviza R."/>
            <person name="Walstead R."/>
            <person name="Shah Z."/>
            <person name="Kiflezghi M."/>
            <person name="Wade K."/>
            <person name="Ball S.L."/>
            <person name="Bradley K.W."/>
            <person name="Asai D.J."/>
            <person name="Bowman C.A."/>
            <person name="Russell D.A."/>
            <person name="Pope W.H."/>
            <person name="Jacobs-Sera D."/>
            <person name="Hendrix R.W."/>
            <person name="Hatfull G.F."/>
        </authorList>
    </citation>
    <scope>NUCLEOTIDE SEQUENCE</scope>
</reference>
<dbReference type="GO" id="GO:0009190">
    <property type="term" value="P:cyclic nucleotide biosynthetic process"/>
    <property type="evidence" value="ECO:0007669"/>
    <property type="project" value="InterPro"/>
</dbReference>
<dbReference type="Pfam" id="PF13191">
    <property type="entry name" value="AAA_16"/>
    <property type="match status" value="1"/>
</dbReference>
<name>A0A2P2C6R3_9ZZZZ</name>
<gene>
    <name evidence="5" type="ORF">NOCA1130153</name>
</gene>
<dbReference type="SUPFAM" id="SSF55073">
    <property type="entry name" value="Nucleotide cyclase"/>
    <property type="match status" value="2"/>
</dbReference>
<dbReference type="InterPro" id="IPR029787">
    <property type="entry name" value="Nucleotide_cyclase"/>
</dbReference>
<evidence type="ECO:0000256" key="2">
    <source>
        <dbReference type="ARBA" id="ARBA00022840"/>
    </source>
</evidence>
<evidence type="ECO:0000256" key="1">
    <source>
        <dbReference type="ARBA" id="ARBA00022741"/>
    </source>
</evidence>
<evidence type="ECO:0000259" key="4">
    <source>
        <dbReference type="PROSITE" id="PS50125"/>
    </source>
</evidence>
<feature type="region of interest" description="Disordered" evidence="3">
    <location>
        <begin position="180"/>
        <end position="202"/>
    </location>
</feature>
<dbReference type="GO" id="GO:0005524">
    <property type="term" value="F:ATP binding"/>
    <property type="evidence" value="ECO:0007669"/>
    <property type="project" value="UniProtKB-KW"/>
</dbReference>